<gene>
    <name evidence="4" type="ORF">KDA_36620</name>
</gene>
<organism evidence="4 5">
    <name type="scientific">Dictyobacter alpinus</name>
    <dbReference type="NCBI Taxonomy" id="2014873"/>
    <lineage>
        <taxon>Bacteria</taxon>
        <taxon>Bacillati</taxon>
        <taxon>Chloroflexota</taxon>
        <taxon>Ktedonobacteria</taxon>
        <taxon>Ktedonobacterales</taxon>
        <taxon>Dictyobacteraceae</taxon>
        <taxon>Dictyobacter</taxon>
    </lineage>
</organism>
<evidence type="ECO:0000313" key="4">
    <source>
        <dbReference type="EMBL" id="GCE28178.1"/>
    </source>
</evidence>
<evidence type="ECO:0000256" key="2">
    <source>
        <dbReference type="ARBA" id="ARBA00023002"/>
    </source>
</evidence>
<dbReference type="OrthoDB" id="9803333at2"/>
<dbReference type="NCBIfam" id="NF009466">
    <property type="entry name" value="PRK12826.1-2"/>
    <property type="match status" value="1"/>
</dbReference>
<dbReference type="Pfam" id="PF13561">
    <property type="entry name" value="adh_short_C2"/>
    <property type="match status" value="1"/>
</dbReference>
<evidence type="ECO:0000256" key="1">
    <source>
        <dbReference type="ARBA" id="ARBA00006484"/>
    </source>
</evidence>
<dbReference type="Proteomes" id="UP000287171">
    <property type="component" value="Unassembled WGS sequence"/>
</dbReference>
<dbReference type="InterPro" id="IPR002347">
    <property type="entry name" value="SDR_fam"/>
</dbReference>
<dbReference type="RefSeq" id="WP_126628428.1">
    <property type="nucleotide sequence ID" value="NZ_BIFT01000001.1"/>
</dbReference>
<comment type="caution">
    <text evidence="4">The sequence shown here is derived from an EMBL/GenBank/DDBJ whole genome shotgun (WGS) entry which is preliminary data.</text>
</comment>
<dbReference type="InterPro" id="IPR036291">
    <property type="entry name" value="NAD(P)-bd_dom_sf"/>
</dbReference>
<comment type="similarity">
    <text evidence="1">Belongs to the short-chain dehydrogenases/reductases (SDR) family.</text>
</comment>
<dbReference type="InterPro" id="IPR020904">
    <property type="entry name" value="Sc_DH/Rdtase_CS"/>
</dbReference>
<dbReference type="GO" id="GO:0030497">
    <property type="term" value="P:fatty acid elongation"/>
    <property type="evidence" value="ECO:0007669"/>
    <property type="project" value="TreeGrafter"/>
</dbReference>
<dbReference type="PANTHER" id="PTHR42760">
    <property type="entry name" value="SHORT-CHAIN DEHYDROGENASES/REDUCTASES FAMILY MEMBER"/>
    <property type="match status" value="1"/>
</dbReference>
<dbReference type="PANTHER" id="PTHR42760:SF40">
    <property type="entry name" value="3-OXOACYL-[ACYL-CARRIER-PROTEIN] REDUCTASE, CHLOROPLASTIC"/>
    <property type="match status" value="1"/>
</dbReference>
<keyword evidence="2" id="KW-0560">Oxidoreductase</keyword>
<accession>A0A402B9Y0</accession>
<evidence type="ECO:0000259" key="3">
    <source>
        <dbReference type="SMART" id="SM00822"/>
    </source>
</evidence>
<dbReference type="EMBL" id="BIFT01000001">
    <property type="protein sequence ID" value="GCE28178.1"/>
    <property type="molecule type" value="Genomic_DNA"/>
</dbReference>
<dbReference type="SMART" id="SM00822">
    <property type="entry name" value="PKS_KR"/>
    <property type="match status" value="1"/>
</dbReference>
<dbReference type="FunFam" id="3.40.50.720:FF:000084">
    <property type="entry name" value="Short-chain dehydrogenase reductase"/>
    <property type="match status" value="1"/>
</dbReference>
<proteinExistence type="inferred from homology"/>
<dbReference type="PRINTS" id="PR00080">
    <property type="entry name" value="SDRFAMILY"/>
</dbReference>
<dbReference type="AlphaFoldDB" id="A0A402B9Y0"/>
<dbReference type="SUPFAM" id="SSF51735">
    <property type="entry name" value="NAD(P)-binding Rossmann-fold domains"/>
    <property type="match status" value="1"/>
</dbReference>
<dbReference type="PROSITE" id="PS00061">
    <property type="entry name" value="ADH_SHORT"/>
    <property type="match status" value="1"/>
</dbReference>
<evidence type="ECO:0000313" key="5">
    <source>
        <dbReference type="Proteomes" id="UP000287171"/>
    </source>
</evidence>
<dbReference type="CDD" id="cd05233">
    <property type="entry name" value="SDR_c"/>
    <property type="match status" value="1"/>
</dbReference>
<reference evidence="5" key="1">
    <citation type="submission" date="2018-12" db="EMBL/GenBank/DDBJ databases">
        <title>Tengunoibacter tsumagoiensis gen. nov., sp. nov., Dictyobacter kobayashii sp. nov., D. alpinus sp. nov., and D. joshuensis sp. nov. and description of Dictyobacteraceae fam. nov. within the order Ktedonobacterales isolated from Tengu-no-mugimeshi.</title>
        <authorList>
            <person name="Wang C.M."/>
            <person name="Zheng Y."/>
            <person name="Sakai Y."/>
            <person name="Toyoda A."/>
            <person name="Minakuchi Y."/>
            <person name="Abe K."/>
            <person name="Yokota A."/>
            <person name="Yabe S."/>
        </authorList>
    </citation>
    <scope>NUCLEOTIDE SEQUENCE [LARGE SCALE GENOMIC DNA]</scope>
    <source>
        <strain evidence="5">Uno16</strain>
    </source>
</reference>
<protein>
    <submittedName>
        <fullName evidence="4">Oxidoreductase</fullName>
    </submittedName>
</protein>
<dbReference type="GO" id="GO:0016616">
    <property type="term" value="F:oxidoreductase activity, acting on the CH-OH group of donors, NAD or NADP as acceptor"/>
    <property type="evidence" value="ECO:0007669"/>
    <property type="project" value="UniProtKB-ARBA"/>
</dbReference>
<keyword evidence="5" id="KW-1185">Reference proteome</keyword>
<sequence>MDLKNKVAIITGGGQGIGRAIALAFADAGAKVVLASRNKENLEETQRLIQAQNQEALVLPTDVRNAQSIQALVEKTVQTYDHIDTVVFNSGIAGPTAPLWEIHPEQWDEVLSTNLTGAFLLCSAALPSMLAREQGSIIFIGSGTGKHPLPGRTPYAASKIALVGLARTLAHDVGPKNIRVNVISPGPVEGERLQHVFEKQAALRKVSIDAVRSMATRDTALKRFIQADDVANVATFLASDEAQSITGEDINVSAGLVMV</sequence>
<dbReference type="Gene3D" id="3.40.50.720">
    <property type="entry name" value="NAD(P)-binding Rossmann-like Domain"/>
    <property type="match status" value="1"/>
</dbReference>
<dbReference type="InterPro" id="IPR057326">
    <property type="entry name" value="KR_dom"/>
</dbReference>
<feature type="domain" description="Ketoreductase" evidence="3">
    <location>
        <begin position="6"/>
        <end position="191"/>
    </location>
</feature>
<name>A0A402B9Y0_9CHLR</name>
<dbReference type="PRINTS" id="PR00081">
    <property type="entry name" value="GDHRDH"/>
</dbReference>